<protein>
    <submittedName>
        <fullName evidence="1">Uncharacterized protein</fullName>
    </submittedName>
</protein>
<evidence type="ECO:0000313" key="1">
    <source>
        <dbReference type="EMBL" id="ALL67088.1"/>
    </source>
</evidence>
<reference evidence="1 2" key="1">
    <citation type="journal article" date="2014" name="Genome Announc.">
        <title>Draft Genome Sequence of the Haloacid-Degrading Burkholderia caribensis Strain MBA4.</title>
        <authorList>
            <person name="Pan Y."/>
            <person name="Kong K.F."/>
            <person name="Tsang J.S."/>
        </authorList>
    </citation>
    <scope>NUCLEOTIDE SEQUENCE [LARGE SCALE GENOMIC DNA]</scope>
    <source>
        <strain evidence="1 2">MBA4</strain>
    </source>
</reference>
<organism evidence="1 2">
    <name type="scientific">Paraburkholderia caribensis MBA4</name>
    <dbReference type="NCBI Taxonomy" id="1323664"/>
    <lineage>
        <taxon>Bacteria</taxon>
        <taxon>Pseudomonadati</taxon>
        <taxon>Pseudomonadota</taxon>
        <taxon>Betaproteobacteria</taxon>
        <taxon>Burkholderiales</taxon>
        <taxon>Burkholderiaceae</taxon>
        <taxon>Paraburkholderia</taxon>
    </lineage>
</organism>
<gene>
    <name evidence="1" type="ORF">K788_0008236</name>
</gene>
<dbReference type="KEGG" id="bcai:K788_0008236"/>
<proteinExistence type="predicted"/>
<accession>A0A0P0RFN1</accession>
<dbReference type="Proteomes" id="UP000019146">
    <property type="component" value="Chromosome 2"/>
</dbReference>
<dbReference type="AlphaFoldDB" id="A0A0P0RFN1"/>
<evidence type="ECO:0000313" key="2">
    <source>
        <dbReference type="Proteomes" id="UP000019146"/>
    </source>
</evidence>
<name>A0A0P0RFN1_9BURK</name>
<sequence length="41" mass="4485">MIDCSHRCQTYEISGVARKATESEHSCCCVNDAFLPPCAAH</sequence>
<dbReference type="EMBL" id="CP012747">
    <property type="protein sequence ID" value="ALL67088.1"/>
    <property type="molecule type" value="Genomic_DNA"/>
</dbReference>